<dbReference type="EMBL" id="JBHSJH010000002">
    <property type="protein sequence ID" value="MFC4892330.1"/>
    <property type="molecule type" value="Genomic_DNA"/>
</dbReference>
<reference evidence="3" key="1">
    <citation type="journal article" date="2019" name="Int. J. Syst. Evol. Microbiol.">
        <title>The Global Catalogue of Microorganisms (GCM) 10K type strain sequencing project: providing services to taxonomists for standard genome sequencing and annotation.</title>
        <authorList>
            <consortium name="The Broad Institute Genomics Platform"/>
            <consortium name="The Broad Institute Genome Sequencing Center for Infectious Disease"/>
            <person name="Wu L."/>
            <person name="Ma J."/>
        </authorList>
    </citation>
    <scope>NUCLEOTIDE SEQUENCE [LARGE SCALE GENOMIC DNA]</scope>
    <source>
        <strain evidence="3">CGMCC 1.13718</strain>
    </source>
</reference>
<keyword evidence="1" id="KW-0472">Membrane</keyword>
<gene>
    <name evidence="2" type="ORF">ACFPDQ_04635</name>
</gene>
<feature type="transmembrane region" description="Helical" evidence="1">
    <location>
        <begin position="12"/>
        <end position="33"/>
    </location>
</feature>
<keyword evidence="1" id="KW-1133">Transmembrane helix</keyword>
<dbReference type="InterPro" id="IPR012902">
    <property type="entry name" value="N_methyl_site"/>
</dbReference>
<evidence type="ECO:0000313" key="2">
    <source>
        <dbReference type="EMBL" id="MFC4892330.1"/>
    </source>
</evidence>
<accession>A0ABV9TDH9</accession>
<keyword evidence="3" id="KW-1185">Reference proteome</keyword>
<organism evidence="2 3">
    <name type="scientific">Pseudofrancisella aestuarii</name>
    <dbReference type="NCBI Taxonomy" id="2670347"/>
    <lineage>
        <taxon>Bacteria</taxon>
        <taxon>Pseudomonadati</taxon>
        <taxon>Pseudomonadota</taxon>
        <taxon>Gammaproteobacteria</taxon>
        <taxon>Thiotrichales</taxon>
        <taxon>Francisellaceae</taxon>
        <taxon>Pseudofrancisella</taxon>
    </lineage>
</organism>
<sequence length="137" mass="15273">MKRKSKQKGIALIETLISLVIIMFVSFFAFSLMSNFITNATLQNTQTELLNELDNRVITFDALGTFNENDFIDGRHGVIKFCYSNTSDDSSNNRIYTFTATNTEMNISKDLLAISDSMLPNSTNTQTTTESGVNVCS</sequence>
<name>A0ABV9TDH9_9GAMM</name>
<protein>
    <submittedName>
        <fullName evidence="2">Tfp pilus assembly protein FimT/FimU</fullName>
    </submittedName>
</protein>
<evidence type="ECO:0000256" key="1">
    <source>
        <dbReference type="SAM" id="Phobius"/>
    </source>
</evidence>
<dbReference type="Proteomes" id="UP001595926">
    <property type="component" value="Unassembled WGS sequence"/>
</dbReference>
<dbReference type="Pfam" id="PF07963">
    <property type="entry name" value="N_methyl"/>
    <property type="match status" value="1"/>
</dbReference>
<comment type="caution">
    <text evidence="2">The sequence shown here is derived from an EMBL/GenBank/DDBJ whole genome shotgun (WGS) entry which is preliminary data.</text>
</comment>
<proteinExistence type="predicted"/>
<keyword evidence="1" id="KW-0812">Transmembrane</keyword>
<evidence type="ECO:0000313" key="3">
    <source>
        <dbReference type="Proteomes" id="UP001595926"/>
    </source>
</evidence>
<dbReference type="RefSeq" id="WP_119329737.1">
    <property type="nucleotide sequence ID" value="NZ_JBHSJH010000002.1"/>
</dbReference>